<protein>
    <submittedName>
        <fullName evidence="1">Uncharacterized protein</fullName>
    </submittedName>
</protein>
<proteinExistence type="predicted"/>
<dbReference type="AlphaFoldDB" id="A0A4Y1ZPV5"/>
<evidence type="ECO:0000313" key="1">
    <source>
        <dbReference type="EMBL" id="GBL62155.1"/>
    </source>
</evidence>
<evidence type="ECO:0000313" key="2">
    <source>
        <dbReference type="Proteomes" id="UP000499080"/>
    </source>
</evidence>
<dbReference type="EMBL" id="BGPR01227491">
    <property type="protein sequence ID" value="GBL62155.1"/>
    <property type="molecule type" value="Genomic_DNA"/>
</dbReference>
<organism evidence="1 2">
    <name type="scientific">Araneus ventricosus</name>
    <name type="common">Orbweaver spider</name>
    <name type="synonym">Epeira ventricosa</name>
    <dbReference type="NCBI Taxonomy" id="182803"/>
    <lineage>
        <taxon>Eukaryota</taxon>
        <taxon>Metazoa</taxon>
        <taxon>Ecdysozoa</taxon>
        <taxon>Arthropoda</taxon>
        <taxon>Chelicerata</taxon>
        <taxon>Arachnida</taxon>
        <taxon>Araneae</taxon>
        <taxon>Araneomorphae</taxon>
        <taxon>Entelegynae</taxon>
        <taxon>Araneoidea</taxon>
        <taxon>Araneidae</taxon>
        <taxon>Araneus</taxon>
    </lineage>
</organism>
<dbReference type="Proteomes" id="UP000499080">
    <property type="component" value="Unassembled WGS sequence"/>
</dbReference>
<accession>A0A4Y1ZPV5</accession>
<keyword evidence="2" id="KW-1185">Reference proteome</keyword>
<name>A0A4Y1ZPV5_ARAVE</name>
<feature type="non-terminal residue" evidence="1">
    <location>
        <position position="1"/>
    </location>
</feature>
<sequence>KHILFTGSSFYCALAATSRWTLTECTTLLPTTAADNQFPGLN</sequence>
<gene>
    <name evidence="1" type="ORF">AVEN_52294_1</name>
</gene>
<reference evidence="1 2" key="1">
    <citation type="journal article" date="2019" name="Sci. Rep.">
        <title>Orb-weaving spider Araneus ventricosus genome elucidates the spidroin gene catalogue.</title>
        <authorList>
            <person name="Kono N."/>
            <person name="Nakamura H."/>
            <person name="Ohtoshi R."/>
            <person name="Moran D.A.P."/>
            <person name="Shinohara A."/>
            <person name="Yoshida Y."/>
            <person name="Fujiwara M."/>
            <person name="Mori M."/>
            <person name="Tomita M."/>
            <person name="Arakawa K."/>
        </authorList>
    </citation>
    <scope>NUCLEOTIDE SEQUENCE [LARGE SCALE GENOMIC DNA]</scope>
</reference>
<comment type="caution">
    <text evidence="1">The sequence shown here is derived from an EMBL/GenBank/DDBJ whole genome shotgun (WGS) entry which is preliminary data.</text>
</comment>